<dbReference type="RefSeq" id="WP_146838812.1">
    <property type="nucleotide sequence ID" value="NZ_BJVQ01000041.1"/>
</dbReference>
<evidence type="ECO:0000256" key="1">
    <source>
        <dbReference type="ARBA" id="ARBA00004370"/>
    </source>
</evidence>
<proteinExistence type="inferred from homology"/>
<evidence type="ECO:0000256" key="5">
    <source>
        <dbReference type="ARBA" id="ARBA00023136"/>
    </source>
</evidence>
<evidence type="ECO:0000256" key="2">
    <source>
        <dbReference type="ARBA" id="ARBA00007165"/>
    </source>
</evidence>
<evidence type="ECO:0000313" key="8">
    <source>
        <dbReference type="EMBL" id="GEL47588.1"/>
    </source>
</evidence>
<name>A0A511FIE1_9CELL</name>
<accession>A0A511FIE1</accession>
<dbReference type="Pfam" id="PF02104">
    <property type="entry name" value="SURF1"/>
    <property type="match status" value="1"/>
</dbReference>
<evidence type="ECO:0000313" key="9">
    <source>
        <dbReference type="EMBL" id="MBB5474520.1"/>
    </source>
</evidence>
<evidence type="ECO:0000256" key="3">
    <source>
        <dbReference type="ARBA" id="ARBA00022692"/>
    </source>
</evidence>
<dbReference type="Proteomes" id="UP000564629">
    <property type="component" value="Unassembled WGS sequence"/>
</dbReference>
<dbReference type="OrthoDB" id="9807214at2"/>
<dbReference type="PANTHER" id="PTHR23427:SF2">
    <property type="entry name" value="SURFEIT LOCUS PROTEIN 1"/>
    <property type="match status" value="1"/>
</dbReference>
<protein>
    <recommendedName>
        <fullName evidence="6">SURF1-like protein</fullName>
    </recommendedName>
</protein>
<keyword evidence="6" id="KW-1003">Cell membrane</keyword>
<dbReference type="CDD" id="cd06662">
    <property type="entry name" value="SURF1"/>
    <property type="match status" value="1"/>
</dbReference>
<dbReference type="PROSITE" id="PS50895">
    <property type="entry name" value="SURF1"/>
    <property type="match status" value="1"/>
</dbReference>
<evidence type="ECO:0000256" key="7">
    <source>
        <dbReference type="SAM" id="MobiDB-lite"/>
    </source>
</evidence>
<keyword evidence="4 6" id="KW-1133">Transmembrane helix</keyword>
<feature type="region of interest" description="Disordered" evidence="7">
    <location>
        <begin position="248"/>
        <end position="291"/>
    </location>
</feature>
<reference evidence="8 10" key="1">
    <citation type="submission" date="2019-07" db="EMBL/GenBank/DDBJ databases">
        <title>Whole genome shotgun sequence of Cellulomonas hominis NBRC 16055.</title>
        <authorList>
            <person name="Hosoyama A."/>
            <person name="Uohara A."/>
            <person name="Ohji S."/>
            <person name="Ichikawa N."/>
        </authorList>
    </citation>
    <scope>NUCLEOTIDE SEQUENCE [LARGE SCALE GENOMIC DNA]</scope>
    <source>
        <strain evidence="8 10">NBRC 16055</strain>
    </source>
</reference>
<dbReference type="EMBL" id="BJVQ01000041">
    <property type="protein sequence ID" value="GEL47588.1"/>
    <property type="molecule type" value="Genomic_DNA"/>
</dbReference>
<dbReference type="EMBL" id="JACHDN010000001">
    <property type="protein sequence ID" value="MBB5474520.1"/>
    <property type="molecule type" value="Genomic_DNA"/>
</dbReference>
<dbReference type="AlphaFoldDB" id="A0A511FIE1"/>
<evidence type="ECO:0000256" key="6">
    <source>
        <dbReference type="RuleBase" id="RU363076"/>
    </source>
</evidence>
<dbReference type="Proteomes" id="UP000321723">
    <property type="component" value="Unassembled WGS sequence"/>
</dbReference>
<keyword evidence="3 6" id="KW-0812">Transmembrane</keyword>
<evidence type="ECO:0000313" key="11">
    <source>
        <dbReference type="Proteomes" id="UP000564629"/>
    </source>
</evidence>
<keyword evidence="10" id="KW-1185">Reference proteome</keyword>
<evidence type="ECO:0000256" key="4">
    <source>
        <dbReference type="ARBA" id="ARBA00022989"/>
    </source>
</evidence>
<dbReference type="GO" id="GO:0005886">
    <property type="term" value="C:plasma membrane"/>
    <property type="evidence" value="ECO:0007669"/>
    <property type="project" value="UniProtKB-SubCell"/>
</dbReference>
<gene>
    <name evidence="8" type="ORF">CHO01_27040</name>
    <name evidence="9" type="ORF">HNR08_003256</name>
</gene>
<reference evidence="9 11" key="2">
    <citation type="submission" date="2020-08" db="EMBL/GenBank/DDBJ databases">
        <title>Sequencing the genomes of 1000 actinobacteria strains.</title>
        <authorList>
            <person name="Klenk H.-P."/>
        </authorList>
    </citation>
    <scope>NUCLEOTIDE SEQUENCE [LARGE SCALE GENOMIC DNA]</scope>
    <source>
        <strain evidence="9 11">DSM 9581</strain>
    </source>
</reference>
<comment type="similarity">
    <text evidence="2 6">Belongs to the SURF1 family.</text>
</comment>
<dbReference type="PROSITE" id="PS51257">
    <property type="entry name" value="PROKAR_LIPOPROTEIN"/>
    <property type="match status" value="1"/>
</dbReference>
<comment type="caution">
    <text evidence="6">Lacks conserved residue(s) required for the propagation of feature annotation.</text>
</comment>
<comment type="caution">
    <text evidence="8">The sequence shown here is derived from an EMBL/GenBank/DDBJ whole genome shotgun (WGS) entry which is preliminary data.</text>
</comment>
<sequence length="291" mass="30497">MTLPTLRGNPAARRAVGLVLLAVVLSTACVFLGRWQWHRHVARDAAIRLVEQNYSAGPVPLADLLPAPGAALGPGDVWRQATATGTYDADAAVLLRNRPVDSQPGFHVLVPLELADGSVLVVDRGWVAWDDDASGEVSVPAPPAGEVTVTVHLRPDEPASTRSAPAGQVQAIHVAQVLDAGGVEAESYGAYGGVVDERPAAATALGALPAPSTDPGSHLSYAFQWWTFAVGGLVAFAWLARRELLEGAAEPDGDGPDDPDRPARPAPPAPPRRRRPSDEETEDALIDSQLG</sequence>
<evidence type="ECO:0000313" key="10">
    <source>
        <dbReference type="Proteomes" id="UP000321723"/>
    </source>
</evidence>
<comment type="subcellular location">
    <subcellularLocation>
        <location evidence="6">Cell membrane</location>
        <topology evidence="6">Multi-pass membrane protein</topology>
    </subcellularLocation>
    <subcellularLocation>
        <location evidence="1">Membrane</location>
    </subcellularLocation>
</comment>
<dbReference type="PANTHER" id="PTHR23427">
    <property type="entry name" value="SURFEIT LOCUS PROTEIN"/>
    <property type="match status" value="1"/>
</dbReference>
<dbReference type="InterPro" id="IPR002994">
    <property type="entry name" value="Surf1/Shy1"/>
</dbReference>
<dbReference type="InterPro" id="IPR045214">
    <property type="entry name" value="Surf1/Surf4"/>
</dbReference>
<feature type="transmembrane region" description="Helical" evidence="6">
    <location>
        <begin position="12"/>
        <end position="33"/>
    </location>
</feature>
<organism evidence="8 10">
    <name type="scientific">Cellulomonas hominis</name>
    <dbReference type="NCBI Taxonomy" id="156981"/>
    <lineage>
        <taxon>Bacteria</taxon>
        <taxon>Bacillati</taxon>
        <taxon>Actinomycetota</taxon>
        <taxon>Actinomycetes</taxon>
        <taxon>Micrococcales</taxon>
        <taxon>Cellulomonadaceae</taxon>
        <taxon>Cellulomonas</taxon>
    </lineage>
</organism>
<keyword evidence="5 6" id="KW-0472">Membrane</keyword>